<name>A0A1E3A6J5_9FIRM</name>
<evidence type="ECO:0000313" key="4">
    <source>
        <dbReference type="Proteomes" id="UP000094067"/>
    </source>
</evidence>
<reference evidence="3 4" key="1">
    <citation type="submission" date="2016-07" db="EMBL/GenBank/DDBJ databases">
        <title>Characterization of isolates of Eisenbergiella tayi derived from blood cultures, using whole genome sequencing.</title>
        <authorList>
            <person name="Burdz T."/>
            <person name="Wiebe D."/>
            <person name="Huynh C."/>
            <person name="Bernard K."/>
        </authorList>
    </citation>
    <scope>NUCLEOTIDE SEQUENCE [LARGE SCALE GENOMIC DNA]</scope>
    <source>
        <strain evidence="3 4">NML 110608</strain>
    </source>
</reference>
<dbReference type="Gene3D" id="3.30.200.20">
    <property type="entry name" value="Phosphorylase Kinase, domain 1"/>
    <property type="match status" value="1"/>
</dbReference>
<comment type="similarity">
    <text evidence="1">Belongs to the pseudomonas-type ThrB family.</text>
</comment>
<dbReference type="Gene3D" id="3.90.1200.10">
    <property type="match status" value="1"/>
</dbReference>
<dbReference type="Proteomes" id="UP000094067">
    <property type="component" value="Unassembled WGS sequence"/>
</dbReference>
<dbReference type="Pfam" id="PF01636">
    <property type="entry name" value="APH"/>
    <property type="match status" value="1"/>
</dbReference>
<comment type="caution">
    <text evidence="3">The sequence shown here is derived from an EMBL/GenBank/DDBJ whole genome shotgun (WGS) entry which is preliminary data.</text>
</comment>
<dbReference type="GO" id="GO:0004413">
    <property type="term" value="F:homoserine kinase activity"/>
    <property type="evidence" value="ECO:0007669"/>
    <property type="project" value="UniProtKB-EC"/>
</dbReference>
<dbReference type="EC" id="2.7.1.39" evidence="3"/>
<dbReference type="InterPro" id="IPR050249">
    <property type="entry name" value="Pseudomonas-type_ThrB"/>
</dbReference>
<proteinExistence type="inferred from homology"/>
<dbReference type="InterPro" id="IPR002575">
    <property type="entry name" value="Aminoglycoside_PTrfase"/>
</dbReference>
<protein>
    <submittedName>
        <fullName evidence="3">Homoserine kinase</fullName>
        <ecNumber evidence="3">2.7.1.39</ecNumber>
    </submittedName>
</protein>
<sequence length="307" mass="36153">MDEEKIVFIINENYDMHVKQAVFFRDGGSLSYTVESDKGKYFLRIVRPQLMDTAVEAVKIQLFLMEKHLPVSRIISDIKGEPYVSRELQGEKYLYILYEYIEGTDPGPEDMEQAGELVGRLHNCMEEYGGELKVRDKYFFIDRYIAILRKKKYARADEFEAYGNEAWDKVKHLPSGYCHGDLYRNNIFKADTGELYVLDFDTSCRSFPVYDIALFCNETDYFTFHEDAYDKTVCMLEQFLKGYQRHRSLSREEKEAIFDLLAVYHFQLQATIIEIYGSDCVDDEFLDNQLDWLYRWKAQCASRAAEP</sequence>
<dbReference type="SUPFAM" id="SSF56112">
    <property type="entry name" value="Protein kinase-like (PK-like)"/>
    <property type="match status" value="1"/>
</dbReference>
<accession>A0A1E3A6J5</accession>
<dbReference type="AlphaFoldDB" id="A0A1E3A6J5"/>
<evidence type="ECO:0000259" key="2">
    <source>
        <dbReference type="Pfam" id="PF01636"/>
    </source>
</evidence>
<gene>
    <name evidence="3" type="primary">thrB_4</name>
    <name evidence="3" type="ORF">BEI61_05202</name>
</gene>
<dbReference type="PANTHER" id="PTHR21064:SF6">
    <property type="entry name" value="AMINOGLYCOSIDE PHOSPHOTRANSFERASE DOMAIN-CONTAINING PROTEIN"/>
    <property type="match status" value="1"/>
</dbReference>
<dbReference type="InterPro" id="IPR011009">
    <property type="entry name" value="Kinase-like_dom_sf"/>
</dbReference>
<keyword evidence="3" id="KW-0418">Kinase</keyword>
<organism evidence="3 4">
    <name type="scientific">Eisenbergiella tayi</name>
    <dbReference type="NCBI Taxonomy" id="1432052"/>
    <lineage>
        <taxon>Bacteria</taxon>
        <taxon>Bacillati</taxon>
        <taxon>Bacillota</taxon>
        <taxon>Clostridia</taxon>
        <taxon>Lachnospirales</taxon>
        <taxon>Lachnospiraceae</taxon>
        <taxon>Eisenbergiella</taxon>
    </lineage>
</organism>
<keyword evidence="3" id="KW-0808">Transferase</keyword>
<dbReference type="RefSeq" id="WP_242877725.1">
    <property type="nucleotide sequence ID" value="NZ_DAWDRA010000036.1"/>
</dbReference>
<evidence type="ECO:0000256" key="1">
    <source>
        <dbReference type="ARBA" id="ARBA00038240"/>
    </source>
</evidence>
<evidence type="ECO:0000313" key="3">
    <source>
        <dbReference type="EMBL" id="ODM04395.1"/>
    </source>
</evidence>
<feature type="domain" description="Aminoglycoside phosphotransferase" evidence="2">
    <location>
        <begin position="31"/>
        <end position="224"/>
    </location>
</feature>
<dbReference type="PANTHER" id="PTHR21064">
    <property type="entry name" value="AMINOGLYCOSIDE PHOSPHOTRANSFERASE DOMAIN-CONTAINING PROTEIN-RELATED"/>
    <property type="match status" value="1"/>
</dbReference>
<dbReference type="EMBL" id="MCGH01000003">
    <property type="protein sequence ID" value="ODM04395.1"/>
    <property type="molecule type" value="Genomic_DNA"/>
</dbReference>